<comment type="caution">
    <text evidence="2">The sequence shown here is derived from an EMBL/GenBank/DDBJ whole genome shotgun (WGS) entry which is preliminary data.</text>
</comment>
<proteinExistence type="predicted"/>
<keyword evidence="1" id="KW-0732">Signal</keyword>
<dbReference type="InterPro" id="IPR010927">
    <property type="entry name" value="T4SS_TraH"/>
</dbReference>
<feature type="signal peptide" evidence="1">
    <location>
        <begin position="1"/>
        <end position="21"/>
    </location>
</feature>
<accession>A0A850QQI5</accession>
<name>A0A850QQI5_PHODD</name>
<reference evidence="2 3" key="1">
    <citation type="submission" date="2020-06" db="EMBL/GenBank/DDBJ databases">
        <title>Photobacterium damselae subsp. damselae comparative genomics.</title>
        <authorList>
            <person name="Osorio C.R."/>
        </authorList>
    </citation>
    <scope>NUCLEOTIDE SEQUENCE [LARGE SCALE GENOMIC DNA]</scope>
    <source>
        <strain evidence="2 3">TW250/03</strain>
    </source>
</reference>
<organism evidence="2 3">
    <name type="scientific">Photobacterium damselae subsp. damselae</name>
    <name type="common">Listonella damsela</name>
    <dbReference type="NCBI Taxonomy" id="85581"/>
    <lineage>
        <taxon>Bacteria</taxon>
        <taxon>Pseudomonadati</taxon>
        <taxon>Pseudomonadota</taxon>
        <taxon>Gammaproteobacteria</taxon>
        <taxon>Vibrionales</taxon>
        <taxon>Vibrionaceae</taxon>
        <taxon>Photobacterium</taxon>
    </lineage>
</organism>
<evidence type="ECO:0000313" key="3">
    <source>
        <dbReference type="Proteomes" id="UP000533429"/>
    </source>
</evidence>
<evidence type="ECO:0000313" key="2">
    <source>
        <dbReference type="EMBL" id="NVP01897.1"/>
    </source>
</evidence>
<sequence>MKLKYITLSILLASTSNIASAGMDSEMNAIFGAMVNTTSPTAYKNAQRGVIGGGQLYVTLPKKSVDIVSMTAPHVSMGCGGINLYGGSFSMLSADEMLENFRAIGTAAVVYGVKTAIVNACGTCEQVMTSLEKTAQFFNKMNLDSCQAAEGIVTKLFDDTNDKSVVASATSVVEGYVDDFSKIWSGQGSKSTTPESTLKQKNPQKHKELVTGNYVWRALKTNQNNIKKAFPGLSDDKSLELLMSMSGTTVISQASDNKEDKPISLTFRGGLVKLKDLVNGGKVIIYNCGNNKSDKNACLSPTLSDSYTVTLPSMAERVSKGFNAIIDAYKNNTAWNDDAKQAASLKSRRGSFCINQFRNLMSVSKDNELYAKGLANECSSIVALEGMAHLYDEYLTAVERSIMTIPMDQQEKAYKELSKSRNVFRTEYNQLLDATPNNYRIEEVEAVIKQSKKNANTFAN</sequence>
<dbReference type="AlphaFoldDB" id="A0A850QQI5"/>
<feature type="chain" id="PRO_5032937024" evidence="1">
    <location>
        <begin position="22"/>
        <end position="460"/>
    </location>
</feature>
<dbReference type="Pfam" id="PF06122">
    <property type="entry name" value="TraH"/>
    <property type="match status" value="1"/>
</dbReference>
<dbReference type="EMBL" id="JABXOR010001070">
    <property type="protein sequence ID" value="NVP01897.1"/>
    <property type="molecule type" value="Genomic_DNA"/>
</dbReference>
<dbReference type="Proteomes" id="UP000533429">
    <property type="component" value="Unassembled WGS sequence"/>
</dbReference>
<gene>
    <name evidence="2" type="ORF">HWA77_16910</name>
</gene>
<protein>
    <submittedName>
        <fullName evidence="2">Conjugal transfer protein TraH</fullName>
    </submittedName>
</protein>
<evidence type="ECO:0000256" key="1">
    <source>
        <dbReference type="SAM" id="SignalP"/>
    </source>
</evidence>